<dbReference type="InterPro" id="IPR035979">
    <property type="entry name" value="RBD_domain_sf"/>
</dbReference>
<comment type="caution">
    <text evidence="6">The sequence shown here is derived from an EMBL/GenBank/DDBJ whole genome shotgun (WGS) entry which is preliminary data.</text>
</comment>
<feature type="domain" description="CCHC-type" evidence="5">
    <location>
        <begin position="328"/>
        <end position="344"/>
    </location>
</feature>
<gene>
    <name evidence="6" type="ORF">ACHAWU_005791</name>
</gene>
<feature type="compositionally biased region" description="Basic and acidic residues" evidence="3">
    <location>
        <begin position="25"/>
        <end position="34"/>
    </location>
</feature>
<dbReference type="Pfam" id="PF00076">
    <property type="entry name" value="RRM_1"/>
    <property type="match status" value="1"/>
</dbReference>
<reference evidence="6 7" key="1">
    <citation type="submission" date="2024-10" db="EMBL/GenBank/DDBJ databases">
        <title>Updated reference genomes for cyclostephanoid diatoms.</title>
        <authorList>
            <person name="Roberts W.R."/>
            <person name="Alverson A.J."/>
        </authorList>
    </citation>
    <scope>NUCLEOTIDE SEQUENCE [LARGE SCALE GENOMIC DNA]</scope>
    <source>
        <strain evidence="6 7">AJA232-27</strain>
    </source>
</reference>
<dbReference type="InterPro" id="IPR000504">
    <property type="entry name" value="RRM_dom"/>
</dbReference>
<name>A0ABD3MF98_9STRA</name>
<evidence type="ECO:0000313" key="6">
    <source>
        <dbReference type="EMBL" id="KAL3762588.1"/>
    </source>
</evidence>
<dbReference type="PROSITE" id="PS50158">
    <property type="entry name" value="ZF_CCHC"/>
    <property type="match status" value="3"/>
</dbReference>
<dbReference type="GO" id="GO:0003723">
    <property type="term" value="F:RNA binding"/>
    <property type="evidence" value="ECO:0007669"/>
    <property type="project" value="UniProtKB-UniRule"/>
</dbReference>
<feature type="compositionally biased region" description="Basic and acidic residues" evidence="3">
    <location>
        <begin position="533"/>
        <end position="542"/>
    </location>
</feature>
<evidence type="ECO:0000256" key="1">
    <source>
        <dbReference type="PROSITE-ProRule" id="PRU00047"/>
    </source>
</evidence>
<dbReference type="Gene3D" id="4.10.60.10">
    <property type="entry name" value="Zinc finger, CCHC-type"/>
    <property type="match status" value="2"/>
</dbReference>
<keyword evidence="2" id="KW-0694">RNA-binding</keyword>
<evidence type="ECO:0000256" key="2">
    <source>
        <dbReference type="PROSITE-ProRule" id="PRU00176"/>
    </source>
</evidence>
<feature type="region of interest" description="Disordered" evidence="3">
    <location>
        <begin position="481"/>
        <end position="542"/>
    </location>
</feature>
<dbReference type="PANTHER" id="PTHR46978">
    <property type="entry name" value="ZINC KNUCKLE (CCHC-TYPE) FAMILY PROTEIN"/>
    <property type="match status" value="1"/>
</dbReference>
<dbReference type="Proteomes" id="UP001530293">
    <property type="component" value="Unassembled WGS sequence"/>
</dbReference>
<keyword evidence="7" id="KW-1185">Reference proteome</keyword>
<dbReference type="PANTHER" id="PTHR46978:SF1">
    <property type="entry name" value="ZINC KNUCKLE (CCHC-TYPE) FAMILY PROTEIN"/>
    <property type="match status" value="1"/>
</dbReference>
<feature type="domain" description="RRM" evidence="4">
    <location>
        <begin position="221"/>
        <end position="298"/>
    </location>
</feature>
<feature type="compositionally biased region" description="Low complexity" evidence="3">
    <location>
        <begin position="106"/>
        <end position="118"/>
    </location>
</feature>
<dbReference type="InterPro" id="IPR036875">
    <property type="entry name" value="Znf_CCHC_sf"/>
</dbReference>
<dbReference type="SUPFAM" id="SSF57756">
    <property type="entry name" value="Retrovirus zinc finger-like domains"/>
    <property type="match status" value="2"/>
</dbReference>
<sequence length="542" mass="61064">MDSLRQRGWSVHSTDDDEAQHQQQHHYDHQRPRADSQMTCDTEPSLSEAEKLHLLNSAFDDAHHDGDAAAAGDLPPMKRRKMNKNEADNQDGKNESDHDEEDEDILISSENNTNTSTNQRPHVTLTPKQQEQLDNAKNKLSKWAARLFDPNRPRGLVEPPKVIPLNDEFLSAFGKREKEYDLVAGRNIDIDKTSLDIIDVSDTEDENNKRKINGGESSNTGKVKISNLSYSTTTAAIARKCGMIGPVVDVNLILDDRGQSSGRAYVTFDDYDTAVSCVETMHETQFDGRTVFVSLAAALSSYSARKNNAESSAKKQESRYWERDISSKCNSCGEVGHVARNCPNDEKPKPCGLCAELGHDMWSCPQKSVCFNCGLPGHVVRDCKQRRGMPERCVCTICYRSGHHRFDCRENPWNASIQQDAICMQCGQRGHFMCSEMRWFFGLKGLTCFNCGMKGHRGIHCRRPDVDVCQKNPDVAQNEIDLAGTSSLSDQLSMQRSSRESRDSRARDNEHNRPRSMPPPSNRGGNGDYSRWGSRDSFHRRY</sequence>
<evidence type="ECO:0000256" key="3">
    <source>
        <dbReference type="SAM" id="MobiDB-lite"/>
    </source>
</evidence>
<dbReference type="SMART" id="SM00343">
    <property type="entry name" value="ZnF_C2HC"/>
    <property type="match status" value="6"/>
</dbReference>
<keyword evidence="1" id="KW-0863">Zinc-finger</keyword>
<evidence type="ECO:0000313" key="7">
    <source>
        <dbReference type="Proteomes" id="UP001530293"/>
    </source>
</evidence>
<dbReference type="SUPFAM" id="SSF54928">
    <property type="entry name" value="RNA-binding domain, RBD"/>
    <property type="match status" value="1"/>
</dbReference>
<feature type="region of interest" description="Disordered" evidence="3">
    <location>
        <begin position="1"/>
        <end position="130"/>
    </location>
</feature>
<keyword evidence="1" id="KW-0479">Metal-binding</keyword>
<organism evidence="6 7">
    <name type="scientific">Discostella pseudostelligera</name>
    <dbReference type="NCBI Taxonomy" id="259834"/>
    <lineage>
        <taxon>Eukaryota</taxon>
        <taxon>Sar</taxon>
        <taxon>Stramenopiles</taxon>
        <taxon>Ochrophyta</taxon>
        <taxon>Bacillariophyta</taxon>
        <taxon>Coscinodiscophyceae</taxon>
        <taxon>Thalassiosirophycidae</taxon>
        <taxon>Stephanodiscales</taxon>
        <taxon>Stephanodiscaceae</taxon>
        <taxon>Discostella</taxon>
    </lineage>
</organism>
<dbReference type="SMART" id="SM00360">
    <property type="entry name" value="RRM"/>
    <property type="match status" value="1"/>
</dbReference>
<evidence type="ECO:0000259" key="5">
    <source>
        <dbReference type="PROSITE" id="PS50158"/>
    </source>
</evidence>
<dbReference type="CDD" id="cd00590">
    <property type="entry name" value="RRM_SF"/>
    <property type="match status" value="1"/>
</dbReference>
<dbReference type="InterPro" id="IPR001878">
    <property type="entry name" value="Znf_CCHC"/>
</dbReference>
<protein>
    <submittedName>
        <fullName evidence="6">Uncharacterized protein</fullName>
    </submittedName>
</protein>
<dbReference type="Gene3D" id="3.30.70.330">
    <property type="match status" value="1"/>
</dbReference>
<feature type="compositionally biased region" description="Basic and acidic residues" evidence="3">
    <location>
        <begin position="497"/>
        <end position="513"/>
    </location>
</feature>
<proteinExistence type="predicted"/>
<feature type="compositionally biased region" description="Basic and acidic residues" evidence="3">
    <location>
        <begin position="83"/>
        <end position="96"/>
    </location>
</feature>
<dbReference type="EMBL" id="JALLBG020000132">
    <property type="protein sequence ID" value="KAL3762588.1"/>
    <property type="molecule type" value="Genomic_DNA"/>
</dbReference>
<feature type="domain" description="CCHC-type" evidence="5">
    <location>
        <begin position="448"/>
        <end position="463"/>
    </location>
</feature>
<dbReference type="GO" id="GO:0008270">
    <property type="term" value="F:zinc ion binding"/>
    <property type="evidence" value="ECO:0007669"/>
    <property type="project" value="UniProtKB-KW"/>
</dbReference>
<accession>A0ABD3MF98</accession>
<dbReference type="Pfam" id="PF00098">
    <property type="entry name" value="zf-CCHC"/>
    <property type="match status" value="2"/>
</dbReference>
<evidence type="ECO:0000259" key="4">
    <source>
        <dbReference type="PROSITE" id="PS50102"/>
    </source>
</evidence>
<dbReference type="InterPro" id="IPR012677">
    <property type="entry name" value="Nucleotide-bd_a/b_plait_sf"/>
</dbReference>
<dbReference type="PROSITE" id="PS50102">
    <property type="entry name" value="RRM"/>
    <property type="match status" value="1"/>
</dbReference>
<feature type="domain" description="CCHC-type" evidence="5">
    <location>
        <begin position="370"/>
        <end position="385"/>
    </location>
</feature>
<feature type="compositionally biased region" description="Polar residues" evidence="3">
    <location>
        <begin position="36"/>
        <end position="45"/>
    </location>
</feature>
<keyword evidence="1" id="KW-0862">Zinc</keyword>
<dbReference type="AlphaFoldDB" id="A0ABD3MF98"/>